<dbReference type="CTD" id="100004081"/>
<keyword evidence="3" id="KW-0597">Phosphoprotein</keyword>
<keyword evidence="6" id="KW-0805">Transcription regulation</keyword>
<dbReference type="GO" id="GO:0009653">
    <property type="term" value="P:anatomical structure morphogenesis"/>
    <property type="evidence" value="ECO:0007669"/>
    <property type="project" value="TreeGrafter"/>
</dbReference>
<dbReference type="PANTHER" id="PTHR11829">
    <property type="entry name" value="FORKHEAD BOX PROTEIN"/>
    <property type="match status" value="1"/>
</dbReference>
<feature type="domain" description="Fork-head" evidence="13">
    <location>
        <begin position="55"/>
        <end position="149"/>
    </location>
</feature>
<keyword evidence="5" id="KW-0832">Ubl conjugation</keyword>
<keyword evidence="4" id="KW-0221">Differentiation</keyword>
<dbReference type="PANTHER" id="PTHR11829:SF411">
    <property type="entry name" value="FORKHEAD BOX PROTEIN L2"/>
    <property type="match status" value="1"/>
</dbReference>
<dbReference type="SMART" id="SM00339">
    <property type="entry name" value="FH"/>
    <property type="match status" value="1"/>
</dbReference>
<dbReference type="FunFam" id="1.10.10.10:FF:000016">
    <property type="entry name" value="Forkhead box protein I1"/>
    <property type="match status" value="1"/>
</dbReference>
<evidence type="ECO:0000256" key="12">
    <source>
        <dbReference type="SAM" id="MobiDB-lite"/>
    </source>
</evidence>
<organism evidence="14 15">
    <name type="scientific">Chanos chanos</name>
    <name type="common">Milkfish</name>
    <name type="synonym">Mugil chanos</name>
    <dbReference type="NCBI Taxonomy" id="29144"/>
    <lineage>
        <taxon>Eukaryota</taxon>
        <taxon>Metazoa</taxon>
        <taxon>Chordata</taxon>
        <taxon>Craniata</taxon>
        <taxon>Vertebrata</taxon>
        <taxon>Euteleostomi</taxon>
        <taxon>Actinopterygii</taxon>
        <taxon>Neopterygii</taxon>
        <taxon>Teleostei</taxon>
        <taxon>Ostariophysi</taxon>
        <taxon>Gonorynchiformes</taxon>
        <taxon>Chanidae</taxon>
        <taxon>Chanos</taxon>
    </lineage>
</organism>
<dbReference type="InterPro" id="IPR036390">
    <property type="entry name" value="WH_DNA-bd_sf"/>
</dbReference>
<evidence type="ECO:0000256" key="7">
    <source>
        <dbReference type="ARBA" id="ARBA00023125"/>
    </source>
</evidence>
<proteinExistence type="predicted"/>
<dbReference type="InterPro" id="IPR018122">
    <property type="entry name" value="TF_fork_head_CS_1"/>
</dbReference>
<keyword evidence="9 11" id="KW-0539">Nucleus</keyword>
<evidence type="ECO:0000259" key="13">
    <source>
        <dbReference type="PROSITE" id="PS50039"/>
    </source>
</evidence>
<dbReference type="AlphaFoldDB" id="A0A6J2USX0"/>
<feature type="DNA-binding region" description="Fork-head" evidence="11">
    <location>
        <begin position="55"/>
        <end position="149"/>
    </location>
</feature>
<evidence type="ECO:0000256" key="3">
    <source>
        <dbReference type="ARBA" id="ARBA00022553"/>
    </source>
</evidence>
<evidence type="ECO:0000256" key="9">
    <source>
        <dbReference type="ARBA" id="ARBA00023242"/>
    </source>
</evidence>
<keyword evidence="2" id="KW-1017">Isopeptide bond</keyword>
<evidence type="ECO:0000313" key="14">
    <source>
        <dbReference type="Proteomes" id="UP000504632"/>
    </source>
</evidence>
<evidence type="ECO:0000313" key="15">
    <source>
        <dbReference type="RefSeq" id="XP_030623565.1"/>
    </source>
</evidence>
<reference evidence="15" key="1">
    <citation type="submission" date="2025-08" db="UniProtKB">
        <authorList>
            <consortium name="RefSeq"/>
        </authorList>
    </citation>
    <scope>IDENTIFICATION</scope>
</reference>
<dbReference type="GO" id="GO:0000978">
    <property type="term" value="F:RNA polymerase II cis-regulatory region sequence-specific DNA binding"/>
    <property type="evidence" value="ECO:0007669"/>
    <property type="project" value="TreeGrafter"/>
</dbReference>
<evidence type="ECO:0000256" key="5">
    <source>
        <dbReference type="ARBA" id="ARBA00022843"/>
    </source>
</evidence>
<feature type="compositionally biased region" description="Basic and acidic residues" evidence="12">
    <location>
        <begin position="27"/>
        <end position="53"/>
    </location>
</feature>
<dbReference type="OrthoDB" id="5954824at2759"/>
<dbReference type="Pfam" id="PF00250">
    <property type="entry name" value="Forkhead"/>
    <property type="match status" value="1"/>
</dbReference>
<feature type="region of interest" description="Disordered" evidence="12">
    <location>
        <begin position="23"/>
        <end position="55"/>
    </location>
</feature>
<keyword evidence="14" id="KW-1185">Reference proteome</keyword>
<dbReference type="GO" id="GO:0030154">
    <property type="term" value="P:cell differentiation"/>
    <property type="evidence" value="ECO:0007669"/>
    <property type="project" value="UniProtKB-KW"/>
</dbReference>
<dbReference type="InterPro" id="IPR036388">
    <property type="entry name" value="WH-like_DNA-bd_sf"/>
</dbReference>
<dbReference type="RefSeq" id="XP_030623565.1">
    <property type="nucleotide sequence ID" value="XM_030767705.1"/>
</dbReference>
<dbReference type="GO" id="GO:0005634">
    <property type="term" value="C:nucleus"/>
    <property type="evidence" value="ECO:0007669"/>
    <property type="project" value="UniProtKB-SubCell"/>
</dbReference>
<evidence type="ECO:0000256" key="8">
    <source>
        <dbReference type="ARBA" id="ARBA00023163"/>
    </source>
</evidence>
<accession>A0A6J2USX0</accession>
<dbReference type="InterPro" id="IPR001766">
    <property type="entry name" value="Fork_head_dom"/>
</dbReference>
<keyword evidence="7 11" id="KW-0238">DNA-binding</keyword>
<dbReference type="PROSITE" id="PS00657">
    <property type="entry name" value="FORK_HEAD_1"/>
    <property type="match status" value="1"/>
</dbReference>
<dbReference type="GeneID" id="115806844"/>
<evidence type="ECO:0000256" key="6">
    <source>
        <dbReference type="ARBA" id="ARBA00023015"/>
    </source>
</evidence>
<gene>
    <name evidence="15" type="primary">foxl2l</name>
</gene>
<comment type="subcellular location">
    <subcellularLocation>
        <location evidence="1 11">Nucleus</location>
    </subcellularLocation>
</comment>
<dbReference type="SUPFAM" id="SSF46785">
    <property type="entry name" value="Winged helix' DNA-binding domain"/>
    <property type="match status" value="1"/>
</dbReference>
<protein>
    <recommendedName>
        <fullName evidence="10">Forkhead box protein L2</fullName>
    </recommendedName>
</protein>
<dbReference type="InterPro" id="IPR050211">
    <property type="entry name" value="FOX_domain-containing"/>
</dbReference>
<dbReference type="Gene3D" id="1.10.10.10">
    <property type="entry name" value="Winged helix-like DNA-binding domain superfamily/Winged helix DNA-binding domain"/>
    <property type="match status" value="1"/>
</dbReference>
<dbReference type="PRINTS" id="PR00053">
    <property type="entry name" value="FORKHEAD"/>
</dbReference>
<dbReference type="Proteomes" id="UP000504632">
    <property type="component" value="Chromosome 3"/>
</dbReference>
<dbReference type="PROSITE" id="PS50039">
    <property type="entry name" value="FORK_HEAD_3"/>
    <property type="match status" value="1"/>
</dbReference>
<dbReference type="PROSITE" id="PS00658">
    <property type="entry name" value="FORK_HEAD_2"/>
    <property type="match status" value="1"/>
</dbReference>
<dbReference type="InParanoid" id="A0A6J2USX0"/>
<evidence type="ECO:0000256" key="11">
    <source>
        <dbReference type="PROSITE-ProRule" id="PRU00089"/>
    </source>
</evidence>
<evidence type="ECO:0000256" key="1">
    <source>
        <dbReference type="ARBA" id="ARBA00004123"/>
    </source>
</evidence>
<dbReference type="InterPro" id="IPR047515">
    <property type="entry name" value="FH_FOXL2"/>
</dbReference>
<sequence>MDEPEVSADCRCSLQSGSVETYLDPVPKGREENCGRCAKKGDGGDKTRGEGSSEKPPYSYVALIAMAIKESQEKKLTLSGIYQFIISKFPYYEKNKKGWQNSIRHNLSLNECFVKVPREGGGERKGNFWMLDPVYEEMFDKGNYRRRRRVKRPYRSPALPCLSGPSCLNYSEPYHLQQEHVYWQTPFVSGSWTFPQSPNSAPYNFQHLQATSSNACPLSPNGPVNYYHGHHQLHSSYGTYHRVPHALVPYSGGSYSGLSSPVSTSGSSISSNYSPYQ</sequence>
<dbReference type="CDD" id="cd20028">
    <property type="entry name" value="FH_FOXL2"/>
    <property type="match status" value="1"/>
</dbReference>
<dbReference type="GO" id="GO:0000981">
    <property type="term" value="F:DNA-binding transcription factor activity, RNA polymerase II-specific"/>
    <property type="evidence" value="ECO:0007669"/>
    <property type="project" value="TreeGrafter"/>
</dbReference>
<evidence type="ECO:0000256" key="10">
    <source>
        <dbReference type="ARBA" id="ARBA00034872"/>
    </source>
</evidence>
<dbReference type="GO" id="GO:0009888">
    <property type="term" value="P:tissue development"/>
    <property type="evidence" value="ECO:0007669"/>
    <property type="project" value="UniProtKB-ARBA"/>
</dbReference>
<evidence type="ECO:0000256" key="2">
    <source>
        <dbReference type="ARBA" id="ARBA00022499"/>
    </source>
</evidence>
<evidence type="ECO:0000256" key="4">
    <source>
        <dbReference type="ARBA" id="ARBA00022782"/>
    </source>
</evidence>
<keyword evidence="8" id="KW-0804">Transcription</keyword>
<name>A0A6J2USX0_CHACN</name>
<dbReference type="InterPro" id="IPR030456">
    <property type="entry name" value="TF_fork_head_CS_2"/>
</dbReference>